<keyword evidence="1" id="KW-1133">Transmembrane helix</keyword>
<feature type="transmembrane region" description="Helical" evidence="1">
    <location>
        <begin position="7"/>
        <end position="24"/>
    </location>
</feature>
<keyword evidence="1" id="KW-0472">Membrane</keyword>
<proteinExistence type="predicted"/>
<dbReference type="EnsemblMetazoa" id="OVOC348.1">
    <property type="protein sequence ID" value="OVOC348.1"/>
    <property type="gene ID" value="WBGene00237157"/>
</dbReference>
<accession>A0A8R1XVC4</accession>
<reference evidence="2" key="2">
    <citation type="submission" date="2022-06" db="UniProtKB">
        <authorList>
            <consortium name="EnsemblMetazoa"/>
        </authorList>
    </citation>
    <scope>IDENTIFICATION</scope>
</reference>
<keyword evidence="3" id="KW-1185">Reference proteome</keyword>
<sequence length="222" mass="25634">MNDKIEVLLYSEIYYLSVISGFVFDGESLCGMLHLRLRIAVHHLCLDVLVLPVCLDFENIFLPASAIFYLIAIALYVTYFSRRFRGLRQCPYLSLLFVIIIVHSYSSGSVLIENNRSTVQERFMKVCNWKQFVSTVQQLFLFPTNSLFLRIIFTGKVMRFFSSFYQPILAMKFSGKSENTRIGIPILDCHLHIAAFIENIQNFALLSKIKSLKYEITGHCNT</sequence>
<evidence type="ECO:0000313" key="3">
    <source>
        <dbReference type="Proteomes" id="UP000024404"/>
    </source>
</evidence>
<organism evidence="2 3">
    <name type="scientific">Onchocerca volvulus</name>
    <dbReference type="NCBI Taxonomy" id="6282"/>
    <lineage>
        <taxon>Eukaryota</taxon>
        <taxon>Metazoa</taxon>
        <taxon>Ecdysozoa</taxon>
        <taxon>Nematoda</taxon>
        <taxon>Chromadorea</taxon>
        <taxon>Rhabditida</taxon>
        <taxon>Spirurina</taxon>
        <taxon>Spiruromorpha</taxon>
        <taxon>Filarioidea</taxon>
        <taxon>Onchocercidae</taxon>
        <taxon>Onchocerca</taxon>
    </lineage>
</organism>
<keyword evidence="1" id="KW-0812">Transmembrane</keyword>
<feature type="transmembrane region" description="Helical" evidence="1">
    <location>
        <begin position="92"/>
        <end position="112"/>
    </location>
</feature>
<reference evidence="3" key="1">
    <citation type="submission" date="2013-10" db="EMBL/GenBank/DDBJ databases">
        <title>Genome sequencing of Onchocerca volvulus.</title>
        <authorList>
            <person name="Cotton J."/>
            <person name="Tsai J."/>
            <person name="Stanley E."/>
            <person name="Tracey A."/>
            <person name="Holroyd N."/>
            <person name="Lustigman S."/>
            <person name="Berriman M."/>
        </authorList>
    </citation>
    <scope>NUCLEOTIDE SEQUENCE</scope>
</reference>
<feature type="transmembrane region" description="Helical" evidence="1">
    <location>
        <begin position="60"/>
        <end position="80"/>
    </location>
</feature>
<evidence type="ECO:0000256" key="1">
    <source>
        <dbReference type="SAM" id="Phobius"/>
    </source>
</evidence>
<dbReference type="EMBL" id="CMVM020000020">
    <property type="status" value="NOT_ANNOTATED_CDS"/>
    <property type="molecule type" value="Genomic_DNA"/>
</dbReference>
<feature type="transmembrane region" description="Helical" evidence="1">
    <location>
        <begin position="132"/>
        <end position="153"/>
    </location>
</feature>
<dbReference type="Proteomes" id="UP000024404">
    <property type="component" value="Unassembled WGS sequence"/>
</dbReference>
<evidence type="ECO:0000313" key="2">
    <source>
        <dbReference type="EnsemblMetazoa" id="OVOC348.1"/>
    </source>
</evidence>
<dbReference type="AlphaFoldDB" id="A0A8R1XVC4"/>
<protein>
    <submittedName>
        <fullName evidence="2">Uncharacterized protein</fullName>
    </submittedName>
</protein>
<name>A0A8R1XVC4_ONCVO</name>